<gene>
    <name evidence="2" type="ORF">TRAPUB_2763</name>
</gene>
<name>A0A1M2VFL0_TRAPU</name>
<evidence type="ECO:0000313" key="2">
    <source>
        <dbReference type="EMBL" id="OJT06389.1"/>
    </source>
</evidence>
<dbReference type="PANTHER" id="PTHR33099">
    <property type="entry name" value="FE2OG DIOXYGENASE DOMAIN-CONTAINING PROTEIN"/>
    <property type="match status" value="1"/>
</dbReference>
<dbReference type="PANTHER" id="PTHR33099:SF11">
    <property type="entry name" value="FE2OG DIOXYGENASE DOMAIN-CONTAINING PROTEIN"/>
    <property type="match status" value="1"/>
</dbReference>
<dbReference type="AlphaFoldDB" id="A0A1M2VFL0"/>
<dbReference type="Proteomes" id="UP000184267">
    <property type="component" value="Unassembled WGS sequence"/>
</dbReference>
<comment type="caution">
    <text evidence="2">The sequence shown here is derived from an EMBL/GenBank/DDBJ whole genome shotgun (WGS) entry which is preliminary data.</text>
</comment>
<reference evidence="2 3" key="1">
    <citation type="submission" date="2016-10" db="EMBL/GenBank/DDBJ databases">
        <title>Genome sequence of the basidiomycete white-rot fungus Trametes pubescens.</title>
        <authorList>
            <person name="Makela M.R."/>
            <person name="Granchi Z."/>
            <person name="Peng M."/>
            <person name="De Vries R.P."/>
            <person name="Grigoriev I."/>
            <person name="Riley R."/>
            <person name="Hilden K."/>
        </authorList>
    </citation>
    <scope>NUCLEOTIDE SEQUENCE [LARGE SCALE GENOMIC DNA]</scope>
    <source>
        <strain evidence="2 3">FBCC735</strain>
    </source>
</reference>
<proteinExistence type="predicted"/>
<organism evidence="2 3">
    <name type="scientific">Trametes pubescens</name>
    <name type="common">White-rot fungus</name>
    <dbReference type="NCBI Taxonomy" id="154538"/>
    <lineage>
        <taxon>Eukaryota</taxon>
        <taxon>Fungi</taxon>
        <taxon>Dikarya</taxon>
        <taxon>Basidiomycota</taxon>
        <taxon>Agaricomycotina</taxon>
        <taxon>Agaricomycetes</taxon>
        <taxon>Polyporales</taxon>
        <taxon>Polyporaceae</taxon>
        <taxon>Trametes</taxon>
    </lineage>
</organism>
<dbReference type="EMBL" id="MNAD01001313">
    <property type="protein sequence ID" value="OJT06389.1"/>
    <property type="molecule type" value="Genomic_DNA"/>
</dbReference>
<sequence>MRIMRALKQATRLSAIGDCPTVNSARTAKMRRYDNDDGEGVAASYEYAKVKRSDDEIAKVERNKEYFEQLAALVEADRRDSASGYLEKPFRLRITRPGCEFDGYIAANRTTNYKHSGWEEPYDDKTLREELRQRLRKWHDSALTSGYGDVREQVTKIDESVRTAREIGTSEFAVEDGLLRQIERIWTEQFVPSSDVRAEAYKIHLYGPGGHFKMHRDTPQKDLVGTFLIGLGDTSSWGGLVVNGQAMEARPGSWCAFYPDVPHYVKELSKDGYRASIAFKLFRAPPPLWRRNCESTKTEQVRLRIAEIVAQVEAPFGLLLEHKYSLGTNEFSGFDALMVEAMRSRFSGSGFEVHHIPVVVEEYARWGDEDEEDEFSMMCDTTVYPFTSGHIDFLNEDVSKGDELNGCEWLEGVKNVPFYSVDLSDRTMFPYKKEEVETVNHTGNEAQAWRADSVYLSYALVVLPKVDKDTVEVVGASA</sequence>
<evidence type="ECO:0000313" key="3">
    <source>
        <dbReference type="Proteomes" id="UP000184267"/>
    </source>
</evidence>
<accession>A0A1M2VFL0</accession>
<evidence type="ECO:0000259" key="1">
    <source>
        <dbReference type="Pfam" id="PF13640"/>
    </source>
</evidence>
<protein>
    <recommendedName>
        <fullName evidence="1">Prolyl 4-hydroxylase alpha subunit Fe(2+) 2OG dioxygenase domain-containing protein</fullName>
    </recommendedName>
</protein>
<dbReference type="Pfam" id="PF13640">
    <property type="entry name" value="2OG-FeII_Oxy_3"/>
    <property type="match status" value="1"/>
</dbReference>
<feature type="domain" description="Prolyl 4-hydroxylase alpha subunit Fe(2+) 2OG dioxygenase" evidence="1">
    <location>
        <begin position="202"/>
        <end position="278"/>
    </location>
</feature>
<keyword evidence="3" id="KW-1185">Reference proteome</keyword>
<dbReference type="OMA" id="NGCEWLE"/>
<dbReference type="OrthoDB" id="3058546at2759"/>
<dbReference type="InterPro" id="IPR044862">
    <property type="entry name" value="Pro_4_hyd_alph_FE2OG_OXY"/>
</dbReference>
<dbReference type="Gene3D" id="2.60.120.620">
    <property type="entry name" value="q2cbj1_9rhob like domain"/>
    <property type="match status" value="1"/>
</dbReference>